<comment type="caution">
    <text evidence="1">The sequence shown here is derived from an EMBL/GenBank/DDBJ whole genome shotgun (WGS) entry which is preliminary data.</text>
</comment>
<dbReference type="InterPro" id="IPR015055">
    <property type="entry name" value="STIV_B116-like"/>
</dbReference>
<proteinExistence type="predicted"/>
<dbReference type="STRING" id="520764.AN618_18790"/>
<evidence type="ECO:0008006" key="3">
    <source>
        <dbReference type="Google" id="ProtNLM"/>
    </source>
</evidence>
<gene>
    <name evidence="1" type="ORF">AN618_18790</name>
</gene>
<keyword evidence="2" id="KW-1185">Reference proteome</keyword>
<dbReference type="Pfam" id="PF08960">
    <property type="entry name" value="STIV_B116-like"/>
    <property type="match status" value="1"/>
</dbReference>
<dbReference type="EMBL" id="LOED01000026">
    <property type="protein sequence ID" value="KXG75506.1"/>
    <property type="molecule type" value="Genomic_DNA"/>
</dbReference>
<dbReference type="AlphaFoldDB" id="A0A140L4N1"/>
<dbReference type="InParanoid" id="A0A140L4N1"/>
<dbReference type="FunCoup" id="A0A140L4N1">
    <property type="interactions" value="36"/>
</dbReference>
<dbReference type="SUPFAM" id="SSF143602">
    <property type="entry name" value="STIV B116-like"/>
    <property type="match status" value="1"/>
</dbReference>
<dbReference type="InterPro" id="IPR037236">
    <property type="entry name" value="STIV_B116-like_sf"/>
</dbReference>
<dbReference type="RefSeq" id="WP_066354266.1">
    <property type="nucleotide sequence ID" value="NZ_LOED01000026.1"/>
</dbReference>
<dbReference type="Proteomes" id="UP000070427">
    <property type="component" value="Unassembled WGS sequence"/>
</dbReference>
<protein>
    <recommendedName>
        <fullName evidence="3">DUF1874 domain-containing protein</fullName>
    </recommendedName>
</protein>
<accession>A0A140L4N1</accession>
<evidence type="ECO:0000313" key="2">
    <source>
        <dbReference type="Proteomes" id="UP000070427"/>
    </source>
</evidence>
<evidence type="ECO:0000313" key="1">
    <source>
        <dbReference type="EMBL" id="KXG75506.1"/>
    </source>
</evidence>
<sequence length="106" mass="11817">MLYILNVPVLTDYGTFRFKKINVDEAKELLIDSGGFISAVGHEGTAQVMSELLGVEIPFNRIQVSMKVGDKALVFRLLKRLPEGAVLSRDELLALPFELGLLERIE</sequence>
<name>A0A140L4N1_9FIRM</name>
<reference evidence="1 2" key="1">
    <citation type="submission" date="2015-12" db="EMBL/GenBank/DDBJ databases">
        <title>Draft genome sequnece of Fervidicola ferrireducens strain Y170.</title>
        <authorList>
            <person name="Patel B.K."/>
        </authorList>
    </citation>
    <scope>NUCLEOTIDE SEQUENCE [LARGE SCALE GENOMIC DNA]</scope>
    <source>
        <strain evidence="1 2">Y170</strain>
    </source>
</reference>
<organism evidence="1 2">
    <name type="scientific">Fervidicola ferrireducens</name>
    <dbReference type="NCBI Taxonomy" id="520764"/>
    <lineage>
        <taxon>Bacteria</taxon>
        <taxon>Bacillati</taxon>
        <taxon>Bacillota</taxon>
        <taxon>Clostridia</taxon>
        <taxon>Thermosediminibacterales</taxon>
        <taxon>Thermosediminibacteraceae</taxon>
        <taxon>Fervidicola</taxon>
    </lineage>
</organism>
<dbReference type="Gene3D" id="3.40.50.11170">
    <property type="entry name" value="Uncharacterised protein PF08960, DUF1874"/>
    <property type="match status" value="1"/>
</dbReference>